<dbReference type="AlphaFoldDB" id="A0AAV6V541"/>
<accession>A0AAV6V541</accession>
<organism evidence="1 2">
    <name type="scientific">Oedothorax gibbosus</name>
    <dbReference type="NCBI Taxonomy" id="931172"/>
    <lineage>
        <taxon>Eukaryota</taxon>
        <taxon>Metazoa</taxon>
        <taxon>Ecdysozoa</taxon>
        <taxon>Arthropoda</taxon>
        <taxon>Chelicerata</taxon>
        <taxon>Arachnida</taxon>
        <taxon>Araneae</taxon>
        <taxon>Araneomorphae</taxon>
        <taxon>Entelegynae</taxon>
        <taxon>Araneoidea</taxon>
        <taxon>Linyphiidae</taxon>
        <taxon>Erigoninae</taxon>
        <taxon>Oedothorax</taxon>
    </lineage>
</organism>
<evidence type="ECO:0000313" key="2">
    <source>
        <dbReference type="Proteomes" id="UP000827092"/>
    </source>
</evidence>
<proteinExistence type="predicted"/>
<protein>
    <submittedName>
        <fullName evidence="1">Uncharacterized protein</fullName>
    </submittedName>
</protein>
<reference evidence="1 2" key="1">
    <citation type="journal article" date="2022" name="Nat. Ecol. Evol.">
        <title>A masculinizing supergene underlies an exaggerated male reproductive morph in a spider.</title>
        <authorList>
            <person name="Hendrickx F."/>
            <person name="De Corte Z."/>
            <person name="Sonet G."/>
            <person name="Van Belleghem S.M."/>
            <person name="Kostlbacher S."/>
            <person name="Vangestel C."/>
        </authorList>
    </citation>
    <scope>NUCLEOTIDE SEQUENCE [LARGE SCALE GENOMIC DNA]</scope>
    <source>
        <strain evidence="1">W744_W776</strain>
    </source>
</reference>
<dbReference type="Proteomes" id="UP000827092">
    <property type="component" value="Unassembled WGS sequence"/>
</dbReference>
<gene>
    <name evidence="1" type="ORF">JTE90_029489</name>
</gene>
<sequence>MNSYQSPYPINNPRFIIMTMEYKEEAPTPIVLSHGKLHVCVARHIKGTEGNSVKTGILPARQVKHLYTRG</sequence>
<name>A0AAV6V541_9ARAC</name>
<dbReference type="EMBL" id="JAFNEN010000168">
    <property type="protein sequence ID" value="KAG8191049.1"/>
    <property type="molecule type" value="Genomic_DNA"/>
</dbReference>
<keyword evidence="2" id="KW-1185">Reference proteome</keyword>
<comment type="caution">
    <text evidence="1">The sequence shown here is derived from an EMBL/GenBank/DDBJ whole genome shotgun (WGS) entry which is preliminary data.</text>
</comment>
<evidence type="ECO:0000313" key="1">
    <source>
        <dbReference type="EMBL" id="KAG8191049.1"/>
    </source>
</evidence>